<proteinExistence type="predicted"/>
<protein>
    <submittedName>
        <fullName evidence="2">Uncharacterized protein</fullName>
    </submittedName>
</protein>
<gene>
    <name evidence="2" type="ORF">NEOLEDRAFT_932725</name>
</gene>
<name>A0A165NJW1_9AGAM</name>
<keyword evidence="1" id="KW-0472">Membrane</keyword>
<accession>A0A165NJW1</accession>
<reference evidence="2 3" key="1">
    <citation type="journal article" date="2016" name="Mol. Biol. Evol.">
        <title>Comparative Genomics of Early-Diverging Mushroom-Forming Fungi Provides Insights into the Origins of Lignocellulose Decay Capabilities.</title>
        <authorList>
            <person name="Nagy L.G."/>
            <person name="Riley R."/>
            <person name="Tritt A."/>
            <person name="Adam C."/>
            <person name="Daum C."/>
            <person name="Floudas D."/>
            <person name="Sun H."/>
            <person name="Yadav J.S."/>
            <person name="Pangilinan J."/>
            <person name="Larsson K.H."/>
            <person name="Matsuura K."/>
            <person name="Barry K."/>
            <person name="Labutti K."/>
            <person name="Kuo R."/>
            <person name="Ohm R.A."/>
            <person name="Bhattacharya S.S."/>
            <person name="Shirouzu T."/>
            <person name="Yoshinaga Y."/>
            <person name="Martin F.M."/>
            <person name="Grigoriev I.V."/>
            <person name="Hibbett D.S."/>
        </authorList>
    </citation>
    <scope>NUCLEOTIDE SEQUENCE [LARGE SCALE GENOMIC DNA]</scope>
    <source>
        <strain evidence="2 3">HHB14362 ss-1</strain>
    </source>
</reference>
<keyword evidence="3" id="KW-1185">Reference proteome</keyword>
<feature type="transmembrane region" description="Helical" evidence="1">
    <location>
        <begin position="69"/>
        <end position="92"/>
    </location>
</feature>
<evidence type="ECO:0000256" key="1">
    <source>
        <dbReference type="SAM" id="Phobius"/>
    </source>
</evidence>
<dbReference type="Proteomes" id="UP000076761">
    <property type="component" value="Unassembled WGS sequence"/>
</dbReference>
<keyword evidence="1" id="KW-1133">Transmembrane helix</keyword>
<feature type="transmembrane region" description="Helical" evidence="1">
    <location>
        <begin position="112"/>
        <end position="137"/>
    </location>
</feature>
<evidence type="ECO:0000313" key="2">
    <source>
        <dbReference type="EMBL" id="KZT19748.1"/>
    </source>
</evidence>
<sequence length="169" mass="18558">MAAAVIALTTVFVTADDRLQGETKSVLHKTELVNLLGFVIDIITNIINVIADGLVIWRCYIVCGRRLSVVTVLIALLVIGTALGWVVFIFDIRGYKIRMGAPLSELPAPHNFIWSGYVITYSNIGFWTASALINLLATIFMGEWVSSHLCTATFDPQECLRLPDLASVC</sequence>
<organism evidence="2 3">
    <name type="scientific">Neolentinus lepideus HHB14362 ss-1</name>
    <dbReference type="NCBI Taxonomy" id="1314782"/>
    <lineage>
        <taxon>Eukaryota</taxon>
        <taxon>Fungi</taxon>
        <taxon>Dikarya</taxon>
        <taxon>Basidiomycota</taxon>
        <taxon>Agaricomycotina</taxon>
        <taxon>Agaricomycetes</taxon>
        <taxon>Gloeophyllales</taxon>
        <taxon>Gloeophyllaceae</taxon>
        <taxon>Neolentinus</taxon>
    </lineage>
</organism>
<dbReference type="EMBL" id="KV425634">
    <property type="protein sequence ID" value="KZT19748.1"/>
    <property type="molecule type" value="Genomic_DNA"/>
</dbReference>
<dbReference type="InParanoid" id="A0A165NJW1"/>
<dbReference type="AlphaFoldDB" id="A0A165NJW1"/>
<dbReference type="OrthoDB" id="3259206at2759"/>
<keyword evidence="1" id="KW-0812">Transmembrane</keyword>
<evidence type="ECO:0000313" key="3">
    <source>
        <dbReference type="Proteomes" id="UP000076761"/>
    </source>
</evidence>
<feature type="transmembrane region" description="Helical" evidence="1">
    <location>
        <begin position="37"/>
        <end position="57"/>
    </location>
</feature>